<accession>A0A1Z5JBJ1</accession>
<feature type="compositionally biased region" description="Polar residues" evidence="1">
    <location>
        <begin position="1"/>
        <end position="15"/>
    </location>
</feature>
<keyword evidence="3" id="KW-1185">Reference proteome</keyword>
<comment type="caution">
    <text evidence="2">The sequence shown here is derived from an EMBL/GenBank/DDBJ whole genome shotgun (WGS) entry which is preliminary data.</text>
</comment>
<name>A0A1Z5JBJ1_FISSO</name>
<feature type="compositionally biased region" description="Polar residues" evidence="1">
    <location>
        <begin position="198"/>
        <end position="210"/>
    </location>
</feature>
<proteinExistence type="predicted"/>
<protein>
    <submittedName>
        <fullName evidence="2">Uncharacterized protein</fullName>
    </submittedName>
</protein>
<feature type="region of interest" description="Disordered" evidence="1">
    <location>
        <begin position="158"/>
        <end position="272"/>
    </location>
</feature>
<sequence length="285" mass="31608">MSPSQKLTNEATNNMAARDEGAHRLSSLAGQRPQLAEEEEEDDTAQIVARTLDQTTSGIFIDTGKKVALTTQRKVPLPKIFRTKSSDSQNTNGLLTKADRSTSKWSCTQCRYENNVEDGNPVCCLCGSSRTASLIIRPTTEHSTPPQITPFATESPIVPINPFDEHIDDDSSSPRIPAPERRRGHSLDDSWFARAPITRTNSTDSHSLPNEITPPKKPPRRRHNHPATTEDNPKKVPMFQSPDYLPPIQVTTRLNGRGGPPTNTMSQSTRSARRFLFGRRRASTS</sequence>
<organism evidence="2 3">
    <name type="scientific">Fistulifera solaris</name>
    <name type="common">Oleaginous diatom</name>
    <dbReference type="NCBI Taxonomy" id="1519565"/>
    <lineage>
        <taxon>Eukaryota</taxon>
        <taxon>Sar</taxon>
        <taxon>Stramenopiles</taxon>
        <taxon>Ochrophyta</taxon>
        <taxon>Bacillariophyta</taxon>
        <taxon>Bacillariophyceae</taxon>
        <taxon>Bacillariophycidae</taxon>
        <taxon>Naviculales</taxon>
        <taxon>Naviculaceae</taxon>
        <taxon>Fistulifera</taxon>
    </lineage>
</organism>
<feature type="region of interest" description="Disordered" evidence="1">
    <location>
        <begin position="1"/>
        <end position="44"/>
    </location>
</feature>
<evidence type="ECO:0000313" key="3">
    <source>
        <dbReference type="Proteomes" id="UP000198406"/>
    </source>
</evidence>
<reference evidence="2 3" key="1">
    <citation type="journal article" date="2015" name="Plant Cell">
        <title>Oil accumulation by the oleaginous diatom Fistulifera solaris as revealed by the genome and transcriptome.</title>
        <authorList>
            <person name="Tanaka T."/>
            <person name="Maeda Y."/>
            <person name="Veluchamy A."/>
            <person name="Tanaka M."/>
            <person name="Abida H."/>
            <person name="Marechal E."/>
            <person name="Bowler C."/>
            <person name="Muto M."/>
            <person name="Sunaga Y."/>
            <person name="Tanaka M."/>
            <person name="Yoshino T."/>
            <person name="Taniguchi T."/>
            <person name="Fukuda Y."/>
            <person name="Nemoto M."/>
            <person name="Matsumoto M."/>
            <person name="Wong P.S."/>
            <person name="Aburatani S."/>
            <person name="Fujibuchi W."/>
        </authorList>
    </citation>
    <scope>NUCLEOTIDE SEQUENCE [LARGE SCALE GENOMIC DNA]</scope>
    <source>
        <strain evidence="2 3">JPCC DA0580</strain>
    </source>
</reference>
<dbReference type="Proteomes" id="UP000198406">
    <property type="component" value="Unassembled WGS sequence"/>
</dbReference>
<feature type="compositionally biased region" description="Basic and acidic residues" evidence="1">
    <location>
        <begin position="178"/>
        <end position="188"/>
    </location>
</feature>
<evidence type="ECO:0000256" key="1">
    <source>
        <dbReference type="SAM" id="MobiDB-lite"/>
    </source>
</evidence>
<evidence type="ECO:0000313" key="2">
    <source>
        <dbReference type="EMBL" id="GAX11326.1"/>
    </source>
</evidence>
<gene>
    <name evidence="2" type="ORF">FisN_15Lh256</name>
</gene>
<dbReference type="InParanoid" id="A0A1Z5JBJ1"/>
<dbReference type="AlphaFoldDB" id="A0A1Z5JBJ1"/>
<dbReference type="EMBL" id="BDSP01000040">
    <property type="protein sequence ID" value="GAX11326.1"/>
    <property type="molecule type" value="Genomic_DNA"/>
</dbReference>